<dbReference type="Proteomes" id="UP000190016">
    <property type="component" value="Unassembled WGS sequence"/>
</dbReference>
<keyword evidence="3" id="KW-1185">Reference proteome</keyword>
<evidence type="ECO:0000256" key="1">
    <source>
        <dbReference type="SAM" id="MobiDB-lite"/>
    </source>
</evidence>
<name>A0ABX3NCW9_9FLAO</name>
<reference evidence="2 3" key="1">
    <citation type="submission" date="2016-07" db="EMBL/GenBank/DDBJ databases">
        <title>Revisiting the Taxonomy of the Elizabethkingia Genus based on Whole-Genome Sequencing, Optical Mapping, and MALDI-TOF.</title>
        <authorList>
            <person name="Nicholson A.C."/>
        </authorList>
    </citation>
    <scope>NUCLEOTIDE SEQUENCE [LARGE SCALE GENOMIC DNA]</scope>
    <source>
        <strain evidence="2 3">C1558</strain>
    </source>
</reference>
<gene>
    <name evidence="2" type="ORF">BB021_17385</name>
</gene>
<protein>
    <submittedName>
        <fullName evidence="2">Uncharacterized protein</fullName>
    </submittedName>
</protein>
<comment type="caution">
    <text evidence="2">The sequence shown here is derived from an EMBL/GenBank/DDBJ whole genome shotgun (WGS) entry which is preliminary data.</text>
</comment>
<evidence type="ECO:0000313" key="3">
    <source>
        <dbReference type="Proteomes" id="UP000190016"/>
    </source>
</evidence>
<proteinExistence type="predicted"/>
<sequence length="75" mass="8487">MNINNQSQEFPVKAKDNNTSTENGLPVEGVFQVGTSKVGYSYIYEDKDPNPPSDSNLIFQYDEARNQILQEMLSQ</sequence>
<dbReference type="EMBL" id="MBDS01000001">
    <property type="protein sequence ID" value="OPB94382.1"/>
    <property type="molecule type" value="Genomic_DNA"/>
</dbReference>
<accession>A0ABX3NCW9</accession>
<feature type="region of interest" description="Disordered" evidence="1">
    <location>
        <begin position="1"/>
        <end position="28"/>
    </location>
</feature>
<evidence type="ECO:0000313" key="2">
    <source>
        <dbReference type="EMBL" id="OPB94382.1"/>
    </source>
</evidence>
<dbReference type="RefSeq" id="WP_078777611.1">
    <property type="nucleotide sequence ID" value="NZ_MBDS01000001.1"/>
</dbReference>
<organism evidence="2 3">
    <name type="scientific">Elizabethkingia ursingii</name>
    <dbReference type="NCBI Taxonomy" id="1756150"/>
    <lineage>
        <taxon>Bacteria</taxon>
        <taxon>Pseudomonadati</taxon>
        <taxon>Bacteroidota</taxon>
        <taxon>Flavobacteriia</taxon>
        <taxon>Flavobacteriales</taxon>
        <taxon>Weeksellaceae</taxon>
        <taxon>Elizabethkingia</taxon>
    </lineage>
</organism>